<accession>A0A5M6CIH7</accession>
<dbReference type="InterPro" id="IPR007712">
    <property type="entry name" value="RelE/ParE_toxin"/>
</dbReference>
<sequence length="97" mass="11681">MSYKIIIEDRALQEAQTAYDFYEKKQNGLGDRFKIELEKSITRIEANPKQYKKVSREIRQILLHKFPFVIVYEILQDVIIIYAVFHTSRNPKKKFKE</sequence>
<dbReference type="Gene3D" id="3.30.2310.20">
    <property type="entry name" value="RelE-like"/>
    <property type="match status" value="1"/>
</dbReference>
<keyword evidence="2" id="KW-1133">Transmembrane helix</keyword>
<protein>
    <submittedName>
        <fullName evidence="3">Type II toxin-antitoxin system RelE/ParE family toxin</fullName>
    </submittedName>
</protein>
<organism evidence="3 4">
    <name type="scientific">Taibaiella lutea</name>
    <dbReference type="NCBI Taxonomy" id="2608001"/>
    <lineage>
        <taxon>Bacteria</taxon>
        <taxon>Pseudomonadati</taxon>
        <taxon>Bacteroidota</taxon>
        <taxon>Chitinophagia</taxon>
        <taxon>Chitinophagales</taxon>
        <taxon>Chitinophagaceae</taxon>
        <taxon>Taibaiella</taxon>
    </lineage>
</organism>
<dbReference type="EMBL" id="VWSH01000002">
    <property type="protein sequence ID" value="KAA5534867.1"/>
    <property type="molecule type" value="Genomic_DNA"/>
</dbReference>
<evidence type="ECO:0000256" key="1">
    <source>
        <dbReference type="ARBA" id="ARBA00022649"/>
    </source>
</evidence>
<dbReference type="Pfam" id="PF05016">
    <property type="entry name" value="ParE_toxin"/>
    <property type="match status" value="1"/>
</dbReference>
<evidence type="ECO:0000313" key="4">
    <source>
        <dbReference type="Proteomes" id="UP000323632"/>
    </source>
</evidence>
<comment type="caution">
    <text evidence="3">The sequence shown here is derived from an EMBL/GenBank/DDBJ whole genome shotgun (WGS) entry which is preliminary data.</text>
</comment>
<keyword evidence="4" id="KW-1185">Reference proteome</keyword>
<feature type="transmembrane region" description="Helical" evidence="2">
    <location>
        <begin position="66"/>
        <end position="85"/>
    </location>
</feature>
<keyword evidence="2" id="KW-0812">Transmembrane</keyword>
<proteinExistence type="predicted"/>
<evidence type="ECO:0000313" key="3">
    <source>
        <dbReference type="EMBL" id="KAA5534867.1"/>
    </source>
</evidence>
<dbReference type="Proteomes" id="UP000323632">
    <property type="component" value="Unassembled WGS sequence"/>
</dbReference>
<name>A0A5M6CIH7_9BACT</name>
<evidence type="ECO:0000256" key="2">
    <source>
        <dbReference type="SAM" id="Phobius"/>
    </source>
</evidence>
<keyword evidence="1" id="KW-1277">Toxin-antitoxin system</keyword>
<dbReference type="InterPro" id="IPR035093">
    <property type="entry name" value="RelE/ParE_toxin_dom_sf"/>
</dbReference>
<dbReference type="AlphaFoldDB" id="A0A5M6CIH7"/>
<reference evidence="3 4" key="1">
    <citation type="submission" date="2019-09" db="EMBL/GenBank/DDBJ databases">
        <title>Genome sequence and assembly of Taibaiella sp.</title>
        <authorList>
            <person name="Chhetri G."/>
        </authorList>
    </citation>
    <scope>NUCLEOTIDE SEQUENCE [LARGE SCALE GENOMIC DNA]</scope>
    <source>
        <strain evidence="3 4">KVB11</strain>
    </source>
</reference>
<dbReference type="RefSeq" id="WP_150032546.1">
    <property type="nucleotide sequence ID" value="NZ_VWSH01000002.1"/>
</dbReference>
<keyword evidence="2" id="KW-0472">Membrane</keyword>
<gene>
    <name evidence="3" type="ORF">F0919_09705</name>
</gene>